<gene>
    <name evidence="1" type="ORF">GCM10023346_22560</name>
</gene>
<organism evidence="1 2">
    <name type="scientific">Arthrobacter gyeryongensis</name>
    <dbReference type="NCBI Taxonomy" id="1650592"/>
    <lineage>
        <taxon>Bacteria</taxon>
        <taxon>Bacillati</taxon>
        <taxon>Actinomycetota</taxon>
        <taxon>Actinomycetes</taxon>
        <taxon>Micrococcales</taxon>
        <taxon>Micrococcaceae</taxon>
        <taxon>Arthrobacter</taxon>
    </lineage>
</organism>
<dbReference type="Proteomes" id="UP001500200">
    <property type="component" value="Unassembled WGS sequence"/>
</dbReference>
<reference evidence="2" key="1">
    <citation type="journal article" date="2019" name="Int. J. Syst. Evol. Microbiol.">
        <title>The Global Catalogue of Microorganisms (GCM) 10K type strain sequencing project: providing services to taxonomists for standard genome sequencing and annotation.</title>
        <authorList>
            <consortium name="The Broad Institute Genomics Platform"/>
            <consortium name="The Broad Institute Genome Sequencing Center for Infectious Disease"/>
            <person name="Wu L."/>
            <person name="Ma J."/>
        </authorList>
    </citation>
    <scope>NUCLEOTIDE SEQUENCE [LARGE SCALE GENOMIC DNA]</scope>
    <source>
        <strain evidence="2">JCM 18514</strain>
    </source>
</reference>
<keyword evidence="2" id="KW-1185">Reference proteome</keyword>
<comment type="caution">
    <text evidence="1">The sequence shown here is derived from an EMBL/GenBank/DDBJ whole genome shotgun (WGS) entry which is preliminary data.</text>
</comment>
<name>A0ABP9SFR1_9MICC</name>
<dbReference type="EMBL" id="BAABKK010000012">
    <property type="protein sequence ID" value="GAA5194618.1"/>
    <property type="molecule type" value="Genomic_DNA"/>
</dbReference>
<proteinExistence type="predicted"/>
<evidence type="ECO:0000313" key="2">
    <source>
        <dbReference type="Proteomes" id="UP001500200"/>
    </source>
</evidence>
<sequence length="114" mass="12500">MGLNALPLPCSHYRRGAEPAVPGPHREEEKNSIVIASNESFSSDMWTCNLSLEGDLAREAAPDFQVSCCDRLHASRPKGVGLYTPRDLWEPARLSWSAYLEMVVGSQAGLVLSK</sequence>
<evidence type="ECO:0000313" key="1">
    <source>
        <dbReference type="EMBL" id="GAA5194618.1"/>
    </source>
</evidence>
<protein>
    <submittedName>
        <fullName evidence="1">Uncharacterized protein</fullName>
    </submittedName>
</protein>
<accession>A0ABP9SFR1</accession>